<gene>
    <name evidence="1" type="ORF">PCON_12460</name>
</gene>
<dbReference type="EMBL" id="HF935725">
    <property type="protein sequence ID" value="CCX12866.1"/>
    <property type="molecule type" value="Genomic_DNA"/>
</dbReference>
<sequence length="25" mass="2676">MMRSIALSYTSTEAAELCRSGDVPS</sequence>
<evidence type="ECO:0000313" key="1">
    <source>
        <dbReference type="EMBL" id="CCX12866.1"/>
    </source>
</evidence>
<reference evidence="1 2" key="1">
    <citation type="journal article" date="2013" name="PLoS Genet.">
        <title>The genome and development-dependent transcriptomes of Pyronema confluens: a window into fungal evolution.</title>
        <authorList>
            <person name="Traeger S."/>
            <person name="Altegoer F."/>
            <person name="Freitag M."/>
            <person name="Gabaldon T."/>
            <person name="Kempken F."/>
            <person name="Kumar A."/>
            <person name="Marcet-Houben M."/>
            <person name="Poggeler S."/>
            <person name="Stajich J.E."/>
            <person name="Nowrousian M."/>
        </authorList>
    </citation>
    <scope>NUCLEOTIDE SEQUENCE [LARGE SCALE GENOMIC DNA]</scope>
    <source>
        <strain evidence="2">CBS 100304</strain>
        <tissue evidence="1">Vegetative mycelium</tissue>
    </source>
</reference>
<proteinExistence type="predicted"/>
<dbReference type="Proteomes" id="UP000018144">
    <property type="component" value="Unassembled WGS sequence"/>
</dbReference>
<keyword evidence="2" id="KW-1185">Reference proteome</keyword>
<name>U4LDT8_PYROM</name>
<organism evidence="1 2">
    <name type="scientific">Pyronema omphalodes (strain CBS 100304)</name>
    <name type="common">Pyronema confluens</name>
    <dbReference type="NCBI Taxonomy" id="1076935"/>
    <lineage>
        <taxon>Eukaryota</taxon>
        <taxon>Fungi</taxon>
        <taxon>Dikarya</taxon>
        <taxon>Ascomycota</taxon>
        <taxon>Pezizomycotina</taxon>
        <taxon>Pezizomycetes</taxon>
        <taxon>Pezizales</taxon>
        <taxon>Pyronemataceae</taxon>
        <taxon>Pyronema</taxon>
    </lineage>
</organism>
<accession>U4LDT8</accession>
<dbReference type="AlphaFoldDB" id="U4LDT8"/>
<protein>
    <submittedName>
        <fullName evidence="1">Uncharacterized protein</fullName>
    </submittedName>
</protein>
<evidence type="ECO:0000313" key="2">
    <source>
        <dbReference type="Proteomes" id="UP000018144"/>
    </source>
</evidence>